<sequence length="351" mass="35166">MNNQLVRRSVAGLTLAALAAVGLAAVPSPARAAVDEAQLGGQYDLYSWNCAGTADGDDLDAVPWSDDNVPVTKSTSASATFTGSEGDVVQATSSTSTSITASPLGSGPATITGSATASASALASGSTTACDVRSQAQSQAMGVFTLTQPMWATLTAAGQGQRQGQAQGASFVGVGNIDGFGSSWEGYFGLGGDGLVVSAGNRGSAVSSTLLPAGTYGVAFASIAYAVASDEGDGSASYTGTFTVDLKPVGSASAATGKGASLVRFGERDCASGDVSVVLGKKTVRKAKRVAFKVDGAKAAVLKGKKLEGRKPKARTVTLPTTATGVTKVKVKIVLANGRRMQATRSYLPCR</sequence>
<keyword evidence="3" id="KW-1185">Reference proteome</keyword>
<dbReference type="EMBL" id="BAAAOR010000037">
    <property type="protein sequence ID" value="GAA1540132.1"/>
    <property type="molecule type" value="Genomic_DNA"/>
</dbReference>
<dbReference type="InterPro" id="IPR006311">
    <property type="entry name" value="TAT_signal"/>
</dbReference>
<proteinExistence type="predicted"/>
<evidence type="ECO:0000313" key="3">
    <source>
        <dbReference type="Proteomes" id="UP001500842"/>
    </source>
</evidence>
<evidence type="ECO:0000313" key="2">
    <source>
        <dbReference type="EMBL" id="GAA1540132.1"/>
    </source>
</evidence>
<gene>
    <name evidence="2" type="ORF">GCM10009788_48710</name>
</gene>
<organism evidence="2 3">
    <name type="scientific">Nocardioides humi</name>
    <dbReference type="NCBI Taxonomy" id="449461"/>
    <lineage>
        <taxon>Bacteria</taxon>
        <taxon>Bacillati</taxon>
        <taxon>Actinomycetota</taxon>
        <taxon>Actinomycetes</taxon>
        <taxon>Propionibacteriales</taxon>
        <taxon>Nocardioidaceae</taxon>
        <taxon>Nocardioides</taxon>
    </lineage>
</organism>
<evidence type="ECO:0008006" key="4">
    <source>
        <dbReference type="Google" id="ProtNLM"/>
    </source>
</evidence>
<name>A0ABN2BIT5_9ACTN</name>
<comment type="caution">
    <text evidence="2">The sequence shown here is derived from an EMBL/GenBank/DDBJ whole genome shotgun (WGS) entry which is preliminary data.</text>
</comment>
<reference evidence="2 3" key="1">
    <citation type="journal article" date="2019" name="Int. J. Syst. Evol. Microbiol.">
        <title>The Global Catalogue of Microorganisms (GCM) 10K type strain sequencing project: providing services to taxonomists for standard genome sequencing and annotation.</title>
        <authorList>
            <consortium name="The Broad Institute Genomics Platform"/>
            <consortium name="The Broad Institute Genome Sequencing Center for Infectious Disease"/>
            <person name="Wu L."/>
            <person name="Ma J."/>
        </authorList>
    </citation>
    <scope>NUCLEOTIDE SEQUENCE [LARGE SCALE GENOMIC DNA]</scope>
    <source>
        <strain evidence="2 3">JCM 14942</strain>
    </source>
</reference>
<feature type="chain" id="PRO_5045036048" description="Htaa protein" evidence="1">
    <location>
        <begin position="33"/>
        <end position="351"/>
    </location>
</feature>
<keyword evidence="1" id="KW-0732">Signal</keyword>
<dbReference type="Proteomes" id="UP001500842">
    <property type="component" value="Unassembled WGS sequence"/>
</dbReference>
<dbReference type="RefSeq" id="WP_141004435.1">
    <property type="nucleotide sequence ID" value="NZ_BAAAOR010000037.1"/>
</dbReference>
<evidence type="ECO:0000256" key="1">
    <source>
        <dbReference type="SAM" id="SignalP"/>
    </source>
</evidence>
<protein>
    <recommendedName>
        <fullName evidence="4">Htaa protein</fullName>
    </recommendedName>
</protein>
<accession>A0ABN2BIT5</accession>
<feature type="signal peptide" evidence="1">
    <location>
        <begin position="1"/>
        <end position="32"/>
    </location>
</feature>
<dbReference type="PROSITE" id="PS51318">
    <property type="entry name" value="TAT"/>
    <property type="match status" value="1"/>
</dbReference>